<evidence type="ECO:0000313" key="2">
    <source>
        <dbReference type="EMBL" id="UTM21739.1"/>
    </source>
</evidence>
<evidence type="ECO:0000313" key="3">
    <source>
        <dbReference type="Proteomes" id="UP001055420"/>
    </source>
</evidence>
<organism evidence="2 3">
    <name type="scientific">Dyadobacter chenhuakuii</name>
    <dbReference type="NCBI Taxonomy" id="2909339"/>
    <lineage>
        <taxon>Bacteria</taxon>
        <taxon>Pseudomonadati</taxon>
        <taxon>Bacteroidota</taxon>
        <taxon>Cytophagia</taxon>
        <taxon>Cytophagales</taxon>
        <taxon>Spirosomataceae</taxon>
        <taxon>Dyadobacter</taxon>
    </lineage>
</organism>
<keyword evidence="1" id="KW-0812">Transmembrane</keyword>
<name>A0ABY5E730_9BACT</name>
<dbReference type="EMBL" id="CP099631">
    <property type="protein sequence ID" value="UTM21739.1"/>
    <property type="molecule type" value="Genomic_DNA"/>
</dbReference>
<accession>A0ABY5E730</accession>
<dbReference type="RefSeq" id="WP_254414183.1">
    <property type="nucleotide sequence ID" value="NZ_CP099631.1"/>
</dbReference>
<sequence length="138" mass="15572">MIEEHDLTLPTLNQDNAVKIYSKRAILGFSVFFSPVFGGFLLRQNLLDSNRKKEANLILLISIAFTVLTILIVNSLHTKGGSFSYLFNMVWGAILSEYFFGKYFPDDNYEYKKIWKALLISIAITAPIILAMIFAPAG</sequence>
<evidence type="ECO:0000256" key="1">
    <source>
        <dbReference type="SAM" id="Phobius"/>
    </source>
</evidence>
<keyword evidence="1" id="KW-0472">Membrane</keyword>
<reference evidence="2" key="1">
    <citation type="submission" date="2022-06" db="EMBL/GenBank/DDBJ databases">
        <title>Novel species in genus Dyadobacter.</title>
        <authorList>
            <person name="Ma C."/>
        </authorList>
    </citation>
    <scope>NUCLEOTIDE SEQUENCE</scope>
    <source>
        <strain evidence="2">CY22</strain>
        <plasmid evidence="2">unnamed</plasmid>
    </source>
</reference>
<keyword evidence="2" id="KW-0614">Plasmid</keyword>
<keyword evidence="3" id="KW-1185">Reference proteome</keyword>
<dbReference type="Proteomes" id="UP001055420">
    <property type="component" value="Plasmid unnamed"/>
</dbReference>
<feature type="transmembrane region" description="Helical" evidence="1">
    <location>
        <begin position="85"/>
        <end position="105"/>
    </location>
</feature>
<keyword evidence="1" id="KW-1133">Transmembrane helix</keyword>
<feature type="transmembrane region" description="Helical" evidence="1">
    <location>
        <begin position="55"/>
        <end position="73"/>
    </location>
</feature>
<gene>
    <name evidence="2" type="ORF">NFI80_25435</name>
</gene>
<proteinExistence type="predicted"/>
<feature type="transmembrane region" description="Helical" evidence="1">
    <location>
        <begin position="25"/>
        <end position="43"/>
    </location>
</feature>
<geneLocation type="plasmid" evidence="2 3">
    <name>unnamed</name>
</geneLocation>
<feature type="transmembrane region" description="Helical" evidence="1">
    <location>
        <begin position="117"/>
        <end position="137"/>
    </location>
</feature>
<protein>
    <submittedName>
        <fullName evidence="2">Uncharacterized protein</fullName>
    </submittedName>
</protein>